<gene>
    <name evidence="2" type="ORF">HID58_051464</name>
</gene>
<feature type="region of interest" description="Disordered" evidence="1">
    <location>
        <begin position="294"/>
        <end position="369"/>
    </location>
</feature>
<comment type="caution">
    <text evidence="2">The sequence shown here is derived from an EMBL/GenBank/DDBJ whole genome shotgun (WGS) entry which is preliminary data.</text>
</comment>
<dbReference type="EMBL" id="JAGKQM010000013">
    <property type="protein sequence ID" value="KAH0889035.1"/>
    <property type="molecule type" value="Genomic_DNA"/>
</dbReference>
<feature type="compositionally biased region" description="Polar residues" evidence="1">
    <location>
        <begin position="59"/>
        <end position="68"/>
    </location>
</feature>
<protein>
    <submittedName>
        <fullName evidence="2">Uncharacterized protein</fullName>
    </submittedName>
</protein>
<evidence type="ECO:0000313" key="3">
    <source>
        <dbReference type="Proteomes" id="UP000824890"/>
    </source>
</evidence>
<reference evidence="2 3" key="1">
    <citation type="submission" date="2021-05" db="EMBL/GenBank/DDBJ databases">
        <title>Genome Assembly of Synthetic Allotetraploid Brassica napus Reveals Homoeologous Exchanges between Subgenomes.</title>
        <authorList>
            <person name="Davis J.T."/>
        </authorList>
    </citation>
    <scope>NUCLEOTIDE SEQUENCE [LARGE SCALE GENOMIC DNA]</scope>
    <source>
        <strain evidence="3">cv. Da-Ae</strain>
        <tissue evidence="2">Seedling</tissue>
    </source>
</reference>
<evidence type="ECO:0000256" key="1">
    <source>
        <dbReference type="SAM" id="MobiDB-lite"/>
    </source>
</evidence>
<keyword evidence="3" id="KW-1185">Reference proteome</keyword>
<feature type="region of interest" description="Disordered" evidence="1">
    <location>
        <begin position="1"/>
        <end position="117"/>
    </location>
</feature>
<evidence type="ECO:0000313" key="2">
    <source>
        <dbReference type="EMBL" id="KAH0889035.1"/>
    </source>
</evidence>
<dbReference type="Proteomes" id="UP000824890">
    <property type="component" value="Unassembled WGS sequence"/>
</dbReference>
<accession>A0ABQ8A919</accession>
<feature type="compositionally biased region" description="Basic and acidic residues" evidence="1">
    <location>
        <begin position="77"/>
        <end position="94"/>
    </location>
</feature>
<feature type="compositionally biased region" description="Basic residues" evidence="1">
    <location>
        <begin position="336"/>
        <end position="354"/>
    </location>
</feature>
<proteinExistence type="predicted"/>
<organism evidence="2 3">
    <name type="scientific">Brassica napus</name>
    <name type="common">Rape</name>
    <dbReference type="NCBI Taxonomy" id="3708"/>
    <lineage>
        <taxon>Eukaryota</taxon>
        <taxon>Viridiplantae</taxon>
        <taxon>Streptophyta</taxon>
        <taxon>Embryophyta</taxon>
        <taxon>Tracheophyta</taxon>
        <taxon>Spermatophyta</taxon>
        <taxon>Magnoliopsida</taxon>
        <taxon>eudicotyledons</taxon>
        <taxon>Gunneridae</taxon>
        <taxon>Pentapetalae</taxon>
        <taxon>rosids</taxon>
        <taxon>malvids</taxon>
        <taxon>Brassicales</taxon>
        <taxon>Brassicaceae</taxon>
        <taxon>Brassiceae</taxon>
        <taxon>Brassica</taxon>
    </lineage>
</organism>
<feature type="region of interest" description="Disordered" evidence="1">
    <location>
        <begin position="215"/>
        <end position="261"/>
    </location>
</feature>
<sequence>MSEASTRHRTVTSTKKNIGLNGQAPTNEVFEFSASPKDNIRDRRAYREPKDNSYRRPYKSQTISWNERSNQRRSHHAREYSRQDFERSARPPRDHAKHRNLPSPPGRSYYREIPKKPVETRITASTASKSTHENTVGGNPPLYLQTPIPQEAFQEAMGELRNVMIQYTKTADPTESEARKERMRQAEEHGEMEETAIQMVRASLAPTIDLMQREQTTLSPERIPASQRLGSKGQLQSSKSGKGIEGSGSSPQDRIPASLRLGPPTEPLLILQDEEDFLQDPLINERIPVTMRLGPSHSPTENVPVNAPNIVKRKPGRPPGAGKNQKKQIPPMAPVPKRRRVPHAKPSPVRKKTTKRAENATTARTKAGPHVMVLLHDRWEEDSDSEPALVLRSLNHFNEEQKRLLPM</sequence>
<name>A0ABQ8A919_BRANA</name>
<feature type="compositionally biased region" description="Basic and acidic residues" evidence="1">
    <location>
        <begin position="38"/>
        <end position="54"/>
    </location>
</feature>
<feature type="compositionally biased region" description="Low complexity" evidence="1">
    <location>
        <begin position="229"/>
        <end position="241"/>
    </location>
</feature>